<feature type="region of interest" description="Disordered" evidence="1">
    <location>
        <begin position="1"/>
        <end position="55"/>
    </location>
</feature>
<name>A0A1X7U1S7_AMPQE</name>
<dbReference type="AlphaFoldDB" id="A0A1X7U1S7"/>
<feature type="compositionally biased region" description="Polar residues" evidence="1">
    <location>
        <begin position="25"/>
        <end position="35"/>
    </location>
</feature>
<reference evidence="2" key="1">
    <citation type="submission" date="2017-05" db="UniProtKB">
        <authorList>
            <consortium name="EnsemblMetazoa"/>
        </authorList>
    </citation>
    <scope>IDENTIFICATION</scope>
</reference>
<evidence type="ECO:0000313" key="2">
    <source>
        <dbReference type="EnsemblMetazoa" id="Aqu2.1.21591_001"/>
    </source>
</evidence>
<sequence>MAQRNITSFFKSPSGSKRARPSENDAISPSIAGSDSDSRSTSDCESELGHDNELTVPVTMISDIDHEHLQTESASSSTVINPVCDAECCQMHITSKPYQSPKCPN</sequence>
<protein>
    <submittedName>
        <fullName evidence="2">Uncharacterized protein</fullName>
    </submittedName>
</protein>
<feature type="compositionally biased region" description="Polar residues" evidence="1">
    <location>
        <begin position="1"/>
        <end position="15"/>
    </location>
</feature>
<evidence type="ECO:0000256" key="1">
    <source>
        <dbReference type="SAM" id="MobiDB-lite"/>
    </source>
</evidence>
<proteinExistence type="predicted"/>
<organism evidence="2">
    <name type="scientific">Amphimedon queenslandica</name>
    <name type="common">Sponge</name>
    <dbReference type="NCBI Taxonomy" id="400682"/>
    <lineage>
        <taxon>Eukaryota</taxon>
        <taxon>Metazoa</taxon>
        <taxon>Porifera</taxon>
        <taxon>Demospongiae</taxon>
        <taxon>Heteroscleromorpha</taxon>
        <taxon>Haplosclerida</taxon>
        <taxon>Niphatidae</taxon>
        <taxon>Amphimedon</taxon>
    </lineage>
</organism>
<feature type="compositionally biased region" description="Basic and acidic residues" evidence="1">
    <location>
        <begin position="36"/>
        <end position="53"/>
    </location>
</feature>
<dbReference type="InParanoid" id="A0A1X7U1S7"/>
<dbReference type="EnsemblMetazoa" id="Aqu2.1.21591_001">
    <property type="protein sequence ID" value="Aqu2.1.21591_001"/>
    <property type="gene ID" value="Aqu2.1.21591"/>
</dbReference>
<accession>A0A1X7U1S7</accession>